<dbReference type="EC" id="1.5.1.42" evidence="3"/>
<keyword evidence="4" id="KW-1185">Reference proteome</keyword>
<protein>
    <submittedName>
        <fullName evidence="3">FMN reductase (NADH) RutF</fullName>
        <ecNumber evidence="3">1.5.1.42</ecNumber>
    </submittedName>
</protein>
<dbReference type="GO" id="GO:0042602">
    <property type="term" value="F:riboflavin reductase (NADPH) activity"/>
    <property type="evidence" value="ECO:0007669"/>
    <property type="project" value="TreeGrafter"/>
</dbReference>
<keyword evidence="1 3" id="KW-0560">Oxidoreductase</keyword>
<dbReference type="Pfam" id="PF01613">
    <property type="entry name" value="Flavin_Reduct"/>
    <property type="match status" value="1"/>
</dbReference>
<dbReference type="SMART" id="SM00903">
    <property type="entry name" value="Flavin_Reduct"/>
    <property type="match status" value="1"/>
</dbReference>
<reference evidence="3" key="1">
    <citation type="submission" date="2021-06" db="EMBL/GenBank/DDBJ databases">
        <authorList>
            <person name="Criscuolo A."/>
        </authorList>
    </citation>
    <scope>NUCLEOTIDE SEQUENCE</scope>
    <source>
        <strain evidence="3">CIP111803</strain>
    </source>
</reference>
<accession>A0A916JRJ8</accession>
<dbReference type="PANTHER" id="PTHR30466:SF11">
    <property type="entry name" value="FLAVIN-DEPENDENT MONOOXYGENASE, REDUCTASE SUBUNIT HSAB"/>
    <property type="match status" value="1"/>
</dbReference>
<comment type="caution">
    <text evidence="3">The sequence shown here is derived from an EMBL/GenBank/DDBJ whole genome shotgun (WGS) entry which is preliminary data.</text>
</comment>
<proteinExistence type="predicted"/>
<evidence type="ECO:0000256" key="1">
    <source>
        <dbReference type="ARBA" id="ARBA00023002"/>
    </source>
</evidence>
<dbReference type="PANTHER" id="PTHR30466">
    <property type="entry name" value="FLAVIN REDUCTASE"/>
    <property type="match status" value="1"/>
</dbReference>
<dbReference type="InterPro" id="IPR002563">
    <property type="entry name" value="Flavin_Rdtase-like_dom"/>
</dbReference>
<organism evidence="3 4">
    <name type="scientific">Leucobacter soli</name>
    <dbReference type="NCBI Taxonomy" id="2812850"/>
    <lineage>
        <taxon>Bacteria</taxon>
        <taxon>Bacillati</taxon>
        <taxon>Actinomycetota</taxon>
        <taxon>Actinomycetes</taxon>
        <taxon>Micrococcales</taxon>
        <taxon>Microbacteriaceae</taxon>
        <taxon>Leucobacter</taxon>
    </lineage>
</organism>
<dbReference type="Proteomes" id="UP000693892">
    <property type="component" value="Unassembled WGS sequence"/>
</dbReference>
<dbReference type="EMBL" id="CAJVAP010000002">
    <property type="protein sequence ID" value="CAG7597404.1"/>
    <property type="molecule type" value="Genomic_DNA"/>
</dbReference>
<feature type="domain" description="IclR-ED" evidence="2">
    <location>
        <begin position="167"/>
        <end position="383"/>
    </location>
</feature>
<dbReference type="InterPro" id="IPR050268">
    <property type="entry name" value="NADH-dep_flavin_reductase"/>
</dbReference>
<gene>
    <name evidence="3" type="primary">rutF_1</name>
    <name evidence="3" type="ORF">LEUCIP111803_00136</name>
</gene>
<evidence type="ECO:0000313" key="4">
    <source>
        <dbReference type="Proteomes" id="UP000693892"/>
    </source>
</evidence>
<dbReference type="RefSeq" id="WP_218113796.1">
    <property type="nucleotide sequence ID" value="NZ_CAJVAP010000002.1"/>
</dbReference>
<evidence type="ECO:0000259" key="2">
    <source>
        <dbReference type="PROSITE" id="PS51078"/>
    </source>
</evidence>
<name>A0A916JRJ8_9MICO</name>
<dbReference type="GO" id="GO:0010181">
    <property type="term" value="F:FMN binding"/>
    <property type="evidence" value="ECO:0007669"/>
    <property type="project" value="InterPro"/>
</dbReference>
<dbReference type="AlphaFoldDB" id="A0A916JRJ8"/>
<evidence type="ECO:0000313" key="3">
    <source>
        <dbReference type="EMBL" id="CAG7597404.1"/>
    </source>
</evidence>
<dbReference type="InterPro" id="IPR014757">
    <property type="entry name" value="Tscrpt_reg_IclR_C"/>
</dbReference>
<dbReference type="PROSITE" id="PS51078">
    <property type="entry name" value="ICLR_ED"/>
    <property type="match status" value="1"/>
</dbReference>
<sequence>MSENEAAEAAAWWRTVLGEFPTGVALVTTTDEQDEPMAMIVGSFVAVSQDPPMVGFLPVAGSGTFAALQAKRTFSVSVLGANHEMLSRAFGGRAENRFELAEWNTSPAGDMRVADALAWFDCELNAVHEGGDHVVVLADVRDYGVGDGGGGLPLLFLRGGYGTFAAPSERFDASDLSRKLRMVSRLRAIITELAEQHGVGVLLGALAGESVVVLAEASGWTVGEEPREHEEFGVSFPFAAPMSPALVAWAPEARAKQWLEGARHLIGAVDRAGYAELLEQVRKRGYAISAGRTMIERFDEVIASKGHDRAELVALWKAIQRDHEVQEGSGALSSLQIPIFDEHGHSVMEIVVTGLDLVGEAELQRIIASAFEAARVSTELIGGRRDPGWDAVTAR</sequence>
<dbReference type="GO" id="GO:0052874">
    <property type="term" value="F:FMN reductase (NADH) activity"/>
    <property type="evidence" value="ECO:0007669"/>
    <property type="project" value="UniProtKB-EC"/>
</dbReference>